<dbReference type="EMBL" id="OY731400">
    <property type="protein sequence ID" value="CAJ1935938.1"/>
    <property type="molecule type" value="Genomic_DNA"/>
</dbReference>
<reference evidence="2" key="1">
    <citation type="submission" date="2023-10" db="EMBL/GenBank/DDBJ databases">
        <authorList>
            <person name="Domelevo Entfellner J.-B."/>
        </authorList>
    </citation>
    <scope>NUCLEOTIDE SEQUENCE</scope>
</reference>
<gene>
    <name evidence="2" type="ORF">AYBTSS11_LOCUS7200</name>
</gene>
<feature type="region of interest" description="Disordered" evidence="1">
    <location>
        <begin position="1"/>
        <end position="35"/>
    </location>
</feature>
<sequence>MTYSSRQWSSSLSRSDRDGEKDIDNDGLTSASHDIPMTVGIRNKAMYMHQYNISTTTSMGLSMAETLAQGPHHSYSSSQLSASTQKLEELALKQSRLLIPVTPSTPRSLIE</sequence>
<protein>
    <submittedName>
        <fullName evidence="2">Uncharacterized protein</fullName>
    </submittedName>
</protein>
<dbReference type="Gramene" id="rna-AYBTSS11_LOCUS7200">
    <property type="protein sequence ID" value="CAJ1935938.1"/>
    <property type="gene ID" value="gene-AYBTSS11_LOCUS7200"/>
</dbReference>
<evidence type="ECO:0000256" key="1">
    <source>
        <dbReference type="SAM" id="MobiDB-lite"/>
    </source>
</evidence>
<organism evidence="2 3">
    <name type="scientific">Sphenostylis stenocarpa</name>
    <dbReference type="NCBI Taxonomy" id="92480"/>
    <lineage>
        <taxon>Eukaryota</taxon>
        <taxon>Viridiplantae</taxon>
        <taxon>Streptophyta</taxon>
        <taxon>Embryophyta</taxon>
        <taxon>Tracheophyta</taxon>
        <taxon>Spermatophyta</taxon>
        <taxon>Magnoliopsida</taxon>
        <taxon>eudicotyledons</taxon>
        <taxon>Gunneridae</taxon>
        <taxon>Pentapetalae</taxon>
        <taxon>rosids</taxon>
        <taxon>fabids</taxon>
        <taxon>Fabales</taxon>
        <taxon>Fabaceae</taxon>
        <taxon>Papilionoideae</taxon>
        <taxon>50 kb inversion clade</taxon>
        <taxon>NPAAA clade</taxon>
        <taxon>indigoferoid/millettioid clade</taxon>
        <taxon>Phaseoleae</taxon>
        <taxon>Sphenostylis</taxon>
    </lineage>
</organism>
<feature type="compositionally biased region" description="Low complexity" evidence="1">
    <location>
        <begin position="1"/>
        <end position="13"/>
    </location>
</feature>
<dbReference type="AlphaFoldDB" id="A0AA86VX20"/>
<dbReference type="PANTHER" id="PTHR34112">
    <property type="entry name" value="C-JUN-AMINO-TERMINAL KINASE-INTERACTING PROTEIN"/>
    <property type="match status" value="1"/>
</dbReference>
<evidence type="ECO:0000313" key="2">
    <source>
        <dbReference type="EMBL" id="CAJ1935938.1"/>
    </source>
</evidence>
<accession>A0AA86VX20</accession>
<proteinExistence type="predicted"/>
<dbReference type="PANTHER" id="PTHR34112:SF13">
    <property type="entry name" value="OS04G0448200 PROTEIN"/>
    <property type="match status" value="1"/>
</dbReference>
<dbReference type="Proteomes" id="UP001189624">
    <property type="component" value="Chromosome 3"/>
</dbReference>
<name>A0AA86VX20_9FABA</name>
<keyword evidence="3" id="KW-1185">Reference proteome</keyword>
<feature type="compositionally biased region" description="Basic and acidic residues" evidence="1">
    <location>
        <begin position="14"/>
        <end position="24"/>
    </location>
</feature>
<evidence type="ECO:0000313" key="3">
    <source>
        <dbReference type="Proteomes" id="UP001189624"/>
    </source>
</evidence>